<dbReference type="RefSeq" id="WP_189154851.1">
    <property type="nucleotide sequence ID" value="NZ_BMNC01000003.1"/>
</dbReference>
<dbReference type="CDD" id="cd08414">
    <property type="entry name" value="PBP2_LTTR_aromatics_like"/>
    <property type="match status" value="1"/>
</dbReference>
<accession>A0ABQ2HP10</accession>
<protein>
    <submittedName>
        <fullName evidence="6">LysR family transcriptional regulator</fullName>
    </submittedName>
</protein>
<evidence type="ECO:0000313" key="7">
    <source>
        <dbReference type="Proteomes" id="UP000597656"/>
    </source>
</evidence>
<keyword evidence="2" id="KW-0805">Transcription regulation</keyword>
<evidence type="ECO:0000256" key="3">
    <source>
        <dbReference type="ARBA" id="ARBA00023125"/>
    </source>
</evidence>
<evidence type="ECO:0000256" key="4">
    <source>
        <dbReference type="ARBA" id="ARBA00023163"/>
    </source>
</evidence>
<dbReference type="Proteomes" id="UP000597656">
    <property type="component" value="Unassembled WGS sequence"/>
</dbReference>
<feature type="domain" description="HTH lysR-type" evidence="5">
    <location>
        <begin position="1"/>
        <end position="58"/>
    </location>
</feature>
<dbReference type="InterPro" id="IPR005119">
    <property type="entry name" value="LysR_subst-bd"/>
</dbReference>
<name>A0ABQ2HP10_9PSEU</name>
<evidence type="ECO:0000256" key="1">
    <source>
        <dbReference type="ARBA" id="ARBA00009437"/>
    </source>
</evidence>
<comment type="caution">
    <text evidence="6">The sequence shown here is derived from an EMBL/GenBank/DDBJ whole genome shotgun (WGS) entry which is preliminary data.</text>
</comment>
<dbReference type="PRINTS" id="PR00039">
    <property type="entry name" value="HTHLYSR"/>
</dbReference>
<dbReference type="Pfam" id="PF00126">
    <property type="entry name" value="HTH_1"/>
    <property type="match status" value="1"/>
</dbReference>
<dbReference type="Gene3D" id="3.40.190.10">
    <property type="entry name" value="Periplasmic binding protein-like II"/>
    <property type="match status" value="2"/>
</dbReference>
<dbReference type="InterPro" id="IPR000847">
    <property type="entry name" value="LysR_HTH_N"/>
</dbReference>
<dbReference type="PANTHER" id="PTHR30346">
    <property type="entry name" value="TRANSCRIPTIONAL DUAL REGULATOR HCAR-RELATED"/>
    <property type="match status" value="1"/>
</dbReference>
<dbReference type="PANTHER" id="PTHR30346:SF0">
    <property type="entry name" value="HCA OPERON TRANSCRIPTIONAL ACTIVATOR HCAR"/>
    <property type="match status" value="1"/>
</dbReference>
<evidence type="ECO:0000259" key="5">
    <source>
        <dbReference type="PROSITE" id="PS50931"/>
    </source>
</evidence>
<keyword evidence="7" id="KW-1185">Reference proteome</keyword>
<keyword evidence="4" id="KW-0804">Transcription</keyword>
<reference evidence="7" key="1">
    <citation type="journal article" date="2019" name="Int. J. Syst. Evol. Microbiol.">
        <title>The Global Catalogue of Microorganisms (GCM) 10K type strain sequencing project: providing services to taxonomists for standard genome sequencing and annotation.</title>
        <authorList>
            <consortium name="The Broad Institute Genomics Platform"/>
            <consortium name="The Broad Institute Genome Sequencing Center for Infectious Disease"/>
            <person name="Wu L."/>
            <person name="Ma J."/>
        </authorList>
    </citation>
    <scope>NUCLEOTIDE SEQUENCE [LARGE SCALE GENOMIC DNA]</scope>
    <source>
        <strain evidence="7">CGMCC 4.7319</strain>
    </source>
</reference>
<dbReference type="SUPFAM" id="SSF46785">
    <property type="entry name" value="Winged helix' DNA-binding domain"/>
    <property type="match status" value="1"/>
</dbReference>
<gene>
    <name evidence="6" type="ORF">GCM10011609_25060</name>
</gene>
<dbReference type="Pfam" id="PF03466">
    <property type="entry name" value="LysR_substrate"/>
    <property type="match status" value="1"/>
</dbReference>
<proteinExistence type="inferred from homology"/>
<dbReference type="PROSITE" id="PS50931">
    <property type="entry name" value="HTH_LYSR"/>
    <property type="match status" value="1"/>
</dbReference>
<dbReference type="EMBL" id="BMNC01000003">
    <property type="protein sequence ID" value="GGM87448.1"/>
    <property type="molecule type" value="Genomic_DNA"/>
</dbReference>
<keyword evidence="3" id="KW-0238">DNA-binding</keyword>
<comment type="similarity">
    <text evidence="1">Belongs to the LysR transcriptional regulatory family.</text>
</comment>
<evidence type="ECO:0000313" key="6">
    <source>
        <dbReference type="EMBL" id="GGM87448.1"/>
    </source>
</evidence>
<dbReference type="InterPro" id="IPR036390">
    <property type="entry name" value="WH_DNA-bd_sf"/>
</dbReference>
<organism evidence="6 7">
    <name type="scientific">Lentzea pudingi</name>
    <dbReference type="NCBI Taxonomy" id="1789439"/>
    <lineage>
        <taxon>Bacteria</taxon>
        <taxon>Bacillati</taxon>
        <taxon>Actinomycetota</taxon>
        <taxon>Actinomycetes</taxon>
        <taxon>Pseudonocardiales</taxon>
        <taxon>Pseudonocardiaceae</taxon>
        <taxon>Lentzea</taxon>
    </lineage>
</organism>
<evidence type="ECO:0000256" key="2">
    <source>
        <dbReference type="ARBA" id="ARBA00023015"/>
    </source>
</evidence>
<dbReference type="Gene3D" id="1.10.10.10">
    <property type="entry name" value="Winged helix-like DNA-binding domain superfamily/Winged helix DNA-binding domain"/>
    <property type="match status" value="1"/>
</dbReference>
<sequence>MELRHLRYFVAVAEERHFGRAAERLHMAQPPLSQQIQQLEAELGVTLLRRTTRKVELTGAGTVYLDRARAVLAAVDDAGEEARRVAQGLQGRLVVGCVGSATYSLLPAFARALRDELPAVDFVFRGEMLAPDQLESLLARRIDLALLRPPVEHPAVRVRTVRHDKFIVALPEDHRLARRRRLKIEDLRDEDLIVHAARGRSVMHGIVTDLCRSAGFEPRIRHEVEETSTLVTFVASGLGVAVVPRPVAELGVPGTTYRPLAGDRSIDLMAAVRADDDSPVLARALGLLERWRERRRQVSSVDVSRP</sequence>
<dbReference type="SUPFAM" id="SSF53850">
    <property type="entry name" value="Periplasmic binding protein-like II"/>
    <property type="match status" value="1"/>
</dbReference>
<dbReference type="InterPro" id="IPR036388">
    <property type="entry name" value="WH-like_DNA-bd_sf"/>
</dbReference>